<proteinExistence type="predicted"/>
<organism evidence="1 2">
    <name type="scientific">Seriola dumerili</name>
    <name type="common">Greater amberjack</name>
    <name type="synonym">Caranx dumerili</name>
    <dbReference type="NCBI Taxonomy" id="41447"/>
    <lineage>
        <taxon>Eukaryota</taxon>
        <taxon>Metazoa</taxon>
        <taxon>Chordata</taxon>
        <taxon>Craniata</taxon>
        <taxon>Vertebrata</taxon>
        <taxon>Euteleostomi</taxon>
        <taxon>Actinopterygii</taxon>
        <taxon>Neopterygii</taxon>
        <taxon>Teleostei</taxon>
        <taxon>Neoteleostei</taxon>
        <taxon>Acanthomorphata</taxon>
        <taxon>Carangaria</taxon>
        <taxon>Carangiformes</taxon>
        <taxon>Carangidae</taxon>
        <taxon>Seriola</taxon>
    </lineage>
</organism>
<accession>A0A3B4UNX4</accession>
<dbReference type="AlphaFoldDB" id="A0A3B4UNX4"/>
<reference evidence="1" key="2">
    <citation type="submission" date="2025-09" db="UniProtKB">
        <authorList>
            <consortium name="Ensembl"/>
        </authorList>
    </citation>
    <scope>IDENTIFICATION</scope>
</reference>
<reference evidence="1" key="1">
    <citation type="submission" date="2025-08" db="UniProtKB">
        <authorList>
            <consortium name="Ensembl"/>
        </authorList>
    </citation>
    <scope>IDENTIFICATION</scope>
</reference>
<evidence type="ECO:0000313" key="2">
    <source>
        <dbReference type="Proteomes" id="UP000261420"/>
    </source>
</evidence>
<keyword evidence="2" id="KW-1185">Reference proteome</keyword>
<protein>
    <submittedName>
        <fullName evidence="1">Uncharacterized protein</fullName>
    </submittedName>
</protein>
<dbReference type="Proteomes" id="UP000261420">
    <property type="component" value="Unplaced"/>
</dbReference>
<evidence type="ECO:0000313" key="1">
    <source>
        <dbReference type="Ensembl" id="ENSSDUP00000020371.1"/>
    </source>
</evidence>
<dbReference type="Ensembl" id="ENSSDUT00000020735.1">
    <property type="protein sequence ID" value="ENSSDUP00000020371.1"/>
    <property type="gene ID" value="ENSSDUG00000014817.1"/>
</dbReference>
<sequence length="83" mass="9206">VRPAAFSCLAAAVFSTCYVLAFCSFGLTLFSQMSLLLCFALTTVTSEERVTSSYHRGHFQLLLNTVVYDPQVSWTSSFRAPKI</sequence>
<name>A0A3B4UNX4_SERDU</name>